<feature type="region of interest" description="Disordered" evidence="1">
    <location>
        <begin position="44"/>
        <end position="109"/>
    </location>
</feature>
<organism evidence="2 3">
    <name type="scientific">Sinanodonta woodiana</name>
    <name type="common">Chinese pond mussel</name>
    <name type="synonym">Anodonta woodiana</name>
    <dbReference type="NCBI Taxonomy" id="1069815"/>
    <lineage>
        <taxon>Eukaryota</taxon>
        <taxon>Metazoa</taxon>
        <taxon>Spiralia</taxon>
        <taxon>Lophotrochozoa</taxon>
        <taxon>Mollusca</taxon>
        <taxon>Bivalvia</taxon>
        <taxon>Autobranchia</taxon>
        <taxon>Heteroconchia</taxon>
        <taxon>Palaeoheterodonta</taxon>
        <taxon>Unionida</taxon>
        <taxon>Unionoidea</taxon>
        <taxon>Unionidae</taxon>
        <taxon>Unioninae</taxon>
        <taxon>Sinanodonta</taxon>
    </lineage>
</organism>
<feature type="non-terminal residue" evidence="2">
    <location>
        <position position="109"/>
    </location>
</feature>
<name>A0ABD3WMY3_SINWO</name>
<dbReference type="AlphaFoldDB" id="A0ABD3WMY3"/>
<evidence type="ECO:0000313" key="3">
    <source>
        <dbReference type="Proteomes" id="UP001634394"/>
    </source>
</evidence>
<feature type="compositionally biased region" description="Polar residues" evidence="1">
    <location>
        <begin position="55"/>
        <end position="78"/>
    </location>
</feature>
<accession>A0ABD3WMY3</accession>
<sequence length="109" mass="12438">SQIKASPLKQDAASGKVYEGFHFTEVDESQYHELNDIALEGNRHANIRPPENDSYETLHQHTNNDNTMYSSSQRSQIKASPLKQDAASRKVHEGLHFTEVDESQYHELN</sequence>
<evidence type="ECO:0000313" key="2">
    <source>
        <dbReference type="EMBL" id="KAL3875346.1"/>
    </source>
</evidence>
<proteinExistence type="predicted"/>
<evidence type="ECO:0000256" key="1">
    <source>
        <dbReference type="SAM" id="MobiDB-lite"/>
    </source>
</evidence>
<comment type="caution">
    <text evidence="2">The sequence shown here is derived from an EMBL/GenBank/DDBJ whole genome shotgun (WGS) entry which is preliminary data.</text>
</comment>
<feature type="non-terminal residue" evidence="2">
    <location>
        <position position="1"/>
    </location>
</feature>
<protein>
    <submittedName>
        <fullName evidence="2">Uncharacterized protein</fullName>
    </submittedName>
</protein>
<feature type="compositionally biased region" description="Basic and acidic residues" evidence="1">
    <location>
        <begin position="86"/>
        <end position="109"/>
    </location>
</feature>
<dbReference type="EMBL" id="JBJQND010000005">
    <property type="protein sequence ID" value="KAL3875346.1"/>
    <property type="molecule type" value="Genomic_DNA"/>
</dbReference>
<gene>
    <name evidence="2" type="ORF">ACJMK2_033304</name>
</gene>
<keyword evidence="3" id="KW-1185">Reference proteome</keyword>
<reference evidence="2 3" key="1">
    <citation type="submission" date="2024-11" db="EMBL/GenBank/DDBJ databases">
        <title>Chromosome-level genome assembly of the freshwater bivalve Anodonta woodiana.</title>
        <authorList>
            <person name="Chen X."/>
        </authorList>
    </citation>
    <scope>NUCLEOTIDE SEQUENCE [LARGE SCALE GENOMIC DNA]</scope>
    <source>
        <strain evidence="2">MN2024</strain>
        <tissue evidence="2">Gills</tissue>
    </source>
</reference>
<dbReference type="Proteomes" id="UP001634394">
    <property type="component" value="Unassembled WGS sequence"/>
</dbReference>